<dbReference type="PRINTS" id="PR01590">
    <property type="entry name" value="HTHFIS"/>
</dbReference>
<evidence type="ECO:0000256" key="1">
    <source>
        <dbReference type="ARBA" id="ARBA00022741"/>
    </source>
</evidence>
<dbReference type="Gene3D" id="3.40.50.300">
    <property type="entry name" value="P-loop containing nucleotide triphosphate hydrolases"/>
    <property type="match status" value="1"/>
</dbReference>
<dbReference type="Proteomes" id="UP000885748">
    <property type="component" value="Unassembled WGS sequence"/>
</dbReference>
<dbReference type="CDD" id="cd00156">
    <property type="entry name" value="REC"/>
    <property type="match status" value="1"/>
</dbReference>
<comment type="caution">
    <text evidence="8">The sequence shown here is derived from an EMBL/GenBank/DDBJ whole genome shotgun (WGS) entry which is preliminary data.</text>
</comment>
<evidence type="ECO:0000256" key="5">
    <source>
        <dbReference type="PROSITE-ProRule" id="PRU00169"/>
    </source>
</evidence>
<dbReference type="Pfam" id="PF00072">
    <property type="entry name" value="Response_reg"/>
    <property type="match status" value="1"/>
</dbReference>
<dbReference type="InterPro" id="IPR002197">
    <property type="entry name" value="HTH_Fis"/>
</dbReference>
<keyword evidence="4" id="KW-0804">Transcription</keyword>
<dbReference type="PANTHER" id="PTHR32071">
    <property type="entry name" value="TRANSCRIPTIONAL REGULATORY PROTEIN"/>
    <property type="match status" value="1"/>
</dbReference>
<name>A0A831W2A4_9GAMM</name>
<evidence type="ECO:0000259" key="7">
    <source>
        <dbReference type="PROSITE" id="PS50110"/>
    </source>
</evidence>
<dbReference type="SUPFAM" id="SSF52172">
    <property type="entry name" value="CheY-like"/>
    <property type="match status" value="1"/>
</dbReference>
<dbReference type="EMBL" id="DRGY01000077">
    <property type="protein sequence ID" value="HEA52652.1"/>
    <property type="molecule type" value="Genomic_DNA"/>
</dbReference>
<dbReference type="Pfam" id="PF25601">
    <property type="entry name" value="AAA_lid_14"/>
    <property type="match status" value="1"/>
</dbReference>
<feature type="domain" description="Response regulatory" evidence="7">
    <location>
        <begin position="55"/>
        <end position="173"/>
    </location>
</feature>
<organism evidence="8">
    <name type="scientific">Marinobacter antarcticus</name>
    <dbReference type="NCBI Taxonomy" id="564117"/>
    <lineage>
        <taxon>Bacteria</taxon>
        <taxon>Pseudomonadati</taxon>
        <taxon>Pseudomonadota</taxon>
        <taxon>Gammaproteobacteria</taxon>
        <taxon>Pseudomonadales</taxon>
        <taxon>Marinobacteraceae</taxon>
        <taxon>Marinobacter</taxon>
    </lineage>
</organism>
<gene>
    <name evidence="8" type="primary">prsR</name>
    <name evidence="8" type="ORF">ENI00_10075</name>
</gene>
<dbReference type="InterPro" id="IPR025943">
    <property type="entry name" value="Sigma_54_int_dom_ATP-bd_2"/>
</dbReference>
<dbReference type="SMART" id="SM00382">
    <property type="entry name" value="AAA"/>
    <property type="match status" value="1"/>
</dbReference>
<dbReference type="InterPro" id="IPR002078">
    <property type="entry name" value="Sigma_54_int"/>
</dbReference>
<dbReference type="InterPro" id="IPR009057">
    <property type="entry name" value="Homeodomain-like_sf"/>
</dbReference>
<reference evidence="8" key="1">
    <citation type="journal article" date="2020" name="mSystems">
        <title>Genome- and Community-Level Interaction Insights into Carbon Utilization and Element Cycling Functions of Hydrothermarchaeota in Hydrothermal Sediment.</title>
        <authorList>
            <person name="Zhou Z."/>
            <person name="Liu Y."/>
            <person name="Xu W."/>
            <person name="Pan J."/>
            <person name="Luo Z.H."/>
            <person name="Li M."/>
        </authorList>
    </citation>
    <scope>NUCLEOTIDE SEQUENCE [LARGE SCALE GENOMIC DNA]</scope>
    <source>
        <strain evidence="8">HyVt-357</strain>
    </source>
</reference>
<dbReference type="PROSITE" id="PS50045">
    <property type="entry name" value="SIGMA54_INTERACT_4"/>
    <property type="match status" value="1"/>
</dbReference>
<dbReference type="InterPro" id="IPR027417">
    <property type="entry name" value="P-loop_NTPase"/>
</dbReference>
<dbReference type="GO" id="GO:0000160">
    <property type="term" value="P:phosphorelay signal transduction system"/>
    <property type="evidence" value="ECO:0007669"/>
    <property type="project" value="InterPro"/>
</dbReference>
<dbReference type="InterPro" id="IPR014264">
    <property type="entry name" value="PEP-CTERM_resp_reg"/>
</dbReference>
<dbReference type="InterPro" id="IPR011006">
    <property type="entry name" value="CheY-like_superfamily"/>
</dbReference>
<keyword evidence="1" id="KW-0547">Nucleotide-binding</keyword>
<protein>
    <submittedName>
        <fullName evidence="8">PEP-CTERM-box response regulator transcription factor</fullName>
    </submittedName>
</protein>
<dbReference type="InterPro" id="IPR058031">
    <property type="entry name" value="AAA_lid_NorR"/>
</dbReference>
<dbReference type="PROSITE" id="PS50110">
    <property type="entry name" value="RESPONSE_REGULATORY"/>
    <property type="match status" value="1"/>
</dbReference>
<dbReference type="SUPFAM" id="SSF52540">
    <property type="entry name" value="P-loop containing nucleoside triphosphate hydrolases"/>
    <property type="match status" value="1"/>
</dbReference>
<dbReference type="SUPFAM" id="SSF46689">
    <property type="entry name" value="Homeodomain-like"/>
    <property type="match status" value="1"/>
</dbReference>
<dbReference type="InterPro" id="IPR003593">
    <property type="entry name" value="AAA+_ATPase"/>
</dbReference>
<feature type="domain" description="Sigma-54 factor interaction" evidence="6">
    <location>
        <begin position="197"/>
        <end position="426"/>
    </location>
</feature>
<keyword evidence="2" id="KW-0067">ATP-binding</keyword>
<dbReference type="PANTHER" id="PTHR32071:SF113">
    <property type="entry name" value="ALGINATE BIOSYNTHESIS TRANSCRIPTIONAL REGULATORY PROTEIN ALGB"/>
    <property type="match status" value="1"/>
</dbReference>
<evidence type="ECO:0000256" key="2">
    <source>
        <dbReference type="ARBA" id="ARBA00022840"/>
    </source>
</evidence>
<evidence type="ECO:0000256" key="3">
    <source>
        <dbReference type="ARBA" id="ARBA00023015"/>
    </source>
</evidence>
<proteinExistence type="predicted"/>
<dbReference type="NCBIfam" id="TIGR02915">
    <property type="entry name" value="PEP_resp_reg"/>
    <property type="match status" value="1"/>
</dbReference>
<dbReference type="GO" id="GO:0005524">
    <property type="term" value="F:ATP binding"/>
    <property type="evidence" value="ECO:0007669"/>
    <property type="project" value="UniProtKB-KW"/>
</dbReference>
<evidence type="ECO:0000259" key="6">
    <source>
        <dbReference type="PROSITE" id="PS50045"/>
    </source>
</evidence>
<dbReference type="InterPro" id="IPR001789">
    <property type="entry name" value="Sig_transdc_resp-reg_receiver"/>
</dbReference>
<dbReference type="CDD" id="cd00009">
    <property type="entry name" value="AAA"/>
    <property type="match status" value="1"/>
</dbReference>
<dbReference type="Gene3D" id="1.10.8.60">
    <property type="match status" value="1"/>
</dbReference>
<dbReference type="Pfam" id="PF02954">
    <property type="entry name" value="HTH_8"/>
    <property type="match status" value="1"/>
</dbReference>
<evidence type="ECO:0000313" key="8">
    <source>
        <dbReference type="EMBL" id="HEA52652.1"/>
    </source>
</evidence>
<dbReference type="FunFam" id="3.40.50.300:FF:000006">
    <property type="entry name" value="DNA-binding transcriptional regulator NtrC"/>
    <property type="match status" value="1"/>
</dbReference>
<dbReference type="Gene3D" id="1.10.10.60">
    <property type="entry name" value="Homeodomain-like"/>
    <property type="match status" value="1"/>
</dbReference>
<dbReference type="Gene3D" id="3.40.50.2300">
    <property type="match status" value="1"/>
</dbReference>
<dbReference type="SMART" id="SM00448">
    <property type="entry name" value="REC"/>
    <property type="match status" value="1"/>
</dbReference>
<dbReference type="GO" id="GO:0043565">
    <property type="term" value="F:sequence-specific DNA binding"/>
    <property type="evidence" value="ECO:0007669"/>
    <property type="project" value="InterPro"/>
</dbReference>
<keyword evidence="3" id="KW-0805">Transcription regulation</keyword>
<keyword evidence="5" id="KW-0597">Phosphoprotein</keyword>
<dbReference type="GO" id="GO:0006355">
    <property type="term" value="P:regulation of DNA-templated transcription"/>
    <property type="evidence" value="ECO:0007669"/>
    <property type="project" value="InterPro"/>
</dbReference>
<accession>A0A831W2A4</accession>
<evidence type="ECO:0000256" key="4">
    <source>
        <dbReference type="ARBA" id="ARBA00023163"/>
    </source>
</evidence>
<dbReference type="AlphaFoldDB" id="A0A831W2A4"/>
<feature type="modified residue" description="4-aspartylphosphate" evidence="5">
    <location>
        <position position="103"/>
    </location>
</feature>
<dbReference type="PROSITE" id="PS00676">
    <property type="entry name" value="SIGMA54_INTERACT_2"/>
    <property type="match status" value="1"/>
</dbReference>
<sequence length="508" mass="56222">MNDQFLTLRVLRSLPIKWRLTSIDQSAIAKCQCSVKNQRLWTTLNKGIVAVVTRRLLIVEDDPGLQSQMRWCFSEDLDVFVASDREAALAALRREEPDVVTLDLGLPPDPGGATEGFALLEDILRLAPLTKVIVVTGREDKENAVRAIGMGASDFYQKPLDADILNFVVNRAFRLAELERENQDLSRQSNGTNIKGIIAASPQMMAVCRTLEKVAPTDVTTLIIGETGTGKEVLARALHNLSPRAGKVFAAINCAAIPENLLESELFGFEKGAFTGATQAKKGKIESANGGTLFLDEIGDMPIPLQAKLLRFLQERVVDRVGSVKPIPVDVRVVCATHRNVNQLIESGDFREDLYYRISEITLDIPAVRERDGDALVIARSLLKSLGKEMDRQNLTFSEDAINAISHYPWPGNVREMINKVKRAIIMADSKRITSEDLELTANEEPGTSHLNLRQVREQAERKAILQALQTSGFNMTQASKLLGVTRPTLYNLTDKYKIDTSAETSEV</sequence>
<dbReference type="Pfam" id="PF00158">
    <property type="entry name" value="Sigma54_activat"/>
    <property type="match status" value="1"/>
</dbReference>